<evidence type="ECO:0000259" key="5">
    <source>
        <dbReference type="Pfam" id="PF02836"/>
    </source>
</evidence>
<dbReference type="GO" id="GO:0004553">
    <property type="term" value="F:hydrolase activity, hydrolyzing O-glycosyl compounds"/>
    <property type="evidence" value="ECO:0007669"/>
    <property type="project" value="InterPro"/>
</dbReference>
<dbReference type="Pfam" id="PF18565">
    <property type="entry name" value="Glyco_hydro2_C5"/>
    <property type="match status" value="1"/>
</dbReference>
<feature type="domain" description="Glycoside hydrolase family 2 catalytic" evidence="5">
    <location>
        <begin position="274"/>
        <end position="434"/>
    </location>
</feature>
<evidence type="ECO:0000259" key="8">
    <source>
        <dbReference type="Pfam" id="PF18565"/>
    </source>
</evidence>
<dbReference type="Pfam" id="PF00703">
    <property type="entry name" value="Glyco_hydro_2"/>
    <property type="match status" value="1"/>
</dbReference>
<dbReference type="PANTHER" id="PTHR42732:SF1">
    <property type="entry name" value="BETA-MANNOSIDASE"/>
    <property type="match status" value="1"/>
</dbReference>
<reference evidence="9" key="1">
    <citation type="journal article" date="2014" name="Int. J. Syst. Evol. Microbiol.">
        <title>Complete genome sequence of Corynebacterium casei LMG S-19264T (=DSM 44701T), isolated from a smear-ripened cheese.</title>
        <authorList>
            <consortium name="US DOE Joint Genome Institute (JGI-PGF)"/>
            <person name="Walter F."/>
            <person name="Albersmeier A."/>
            <person name="Kalinowski J."/>
            <person name="Ruckert C."/>
        </authorList>
    </citation>
    <scope>NUCLEOTIDE SEQUENCE</scope>
    <source>
        <strain evidence="9">VKM Ac-1401</strain>
    </source>
</reference>
<evidence type="ECO:0000259" key="6">
    <source>
        <dbReference type="Pfam" id="PF02837"/>
    </source>
</evidence>
<protein>
    <submittedName>
        <fullName evidence="9">Beta-galactosidase</fullName>
    </submittedName>
</protein>
<dbReference type="Gene3D" id="2.60.120.260">
    <property type="entry name" value="Galactose-binding domain-like"/>
    <property type="match status" value="1"/>
</dbReference>
<dbReference type="PANTHER" id="PTHR42732">
    <property type="entry name" value="BETA-GALACTOSIDASE"/>
    <property type="match status" value="1"/>
</dbReference>
<dbReference type="Proteomes" id="UP001142372">
    <property type="component" value="Unassembled WGS sequence"/>
</dbReference>
<comment type="similarity">
    <text evidence="1">Belongs to the glycosyl hydrolase 2 family.</text>
</comment>
<dbReference type="InterPro" id="IPR006104">
    <property type="entry name" value="Glyco_hydro_2_N"/>
</dbReference>
<evidence type="ECO:0000259" key="7">
    <source>
        <dbReference type="Pfam" id="PF16355"/>
    </source>
</evidence>
<dbReference type="PRINTS" id="PR00132">
    <property type="entry name" value="GLHYDRLASE2"/>
</dbReference>
<gene>
    <name evidence="9" type="ORF">GCM10017584_17890</name>
</gene>
<organism evidence="9 10">
    <name type="scientific">Leifsonia poae</name>
    <dbReference type="NCBI Taxonomy" id="110933"/>
    <lineage>
        <taxon>Bacteria</taxon>
        <taxon>Bacillati</taxon>
        <taxon>Actinomycetota</taxon>
        <taxon>Actinomycetes</taxon>
        <taxon>Micrococcales</taxon>
        <taxon>Microbacteriaceae</taxon>
        <taxon>Leifsonia</taxon>
    </lineage>
</organism>
<dbReference type="SUPFAM" id="SSF49303">
    <property type="entry name" value="beta-Galactosidase/glucuronidase domain"/>
    <property type="match status" value="1"/>
</dbReference>
<dbReference type="InterPro" id="IPR008979">
    <property type="entry name" value="Galactose-bd-like_sf"/>
</dbReference>
<dbReference type="SUPFAM" id="SSF49785">
    <property type="entry name" value="Galactose-binding domain-like"/>
    <property type="match status" value="1"/>
</dbReference>
<feature type="domain" description="Glycoside hydrolase family 2" evidence="8">
    <location>
        <begin position="717"/>
        <end position="801"/>
    </location>
</feature>
<evidence type="ECO:0000256" key="1">
    <source>
        <dbReference type="ARBA" id="ARBA00007401"/>
    </source>
</evidence>
<evidence type="ECO:0000313" key="10">
    <source>
        <dbReference type="Proteomes" id="UP001142372"/>
    </source>
</evidence>
<reference evidence="9" key="2">
    <citation type="submission" date="2023-01" db="EMBL/GenBank/DDBJ databases">
        <authorList>
            <person name="Sun Q."/>
            <person name="Evtushenko L."/>
        </authorList>
    </citation>
    <scope>NUCLEOTIDE SEQUENCE</scope>
    <source>
        <strain evidence="9">VKM Ac-1401</strain>
    </source>
</reference>
<evidence type="ECO:0000313" key="9">
    <source>
        <dbReference type="EMBL" id="GLJ76215.1"/>
    </source>
</evidence>
<dbReference type="EMBL" id="BSEN01000006">
    <property type="protein sequence ID" value="GLJ76215.1"/>
    <property type="molecule type" value="Genomic_DNA"/>
</dbReference>
<dbReference type="Gene3D" id="3.20.20.80">
    <property type="entry name" value="Glycosidases"/>
    <property type="match status" value="1"/>
</dbReference>
<dbReference type="GO" id="GO:0005975">
    <property type="term" value="P:carbohydrate metabolic process"/>
    <property type="evidence" value="ECO:0007669"/>
    <property type="project" value="InterPro"/>
</dbReference>
<feature type="domain" description="Glycoside hydrolase family 2 immunoglobulin-like beta-sandwich" evidence="4">
    <location>
        <begin position="164"/>
        <end position="264"/>
    </location>
</feature>
<dbReference type="Pfam" id="PF16355">
    <property type="entry name" value="DUF4982"/>
    <property type="match status" value="1"/>
</dbReference>
<keyword evidence="10" id="KW-1185">Reference proteome</keyword>
<dbReference type="InterPro" id="IPR036156">
    <property type="entry name" value="Beta-gal/glucu_dom_sf"/>
</dbReference>
<sequence length="812" mass="88437">MKRSPFNDGWQFREKVNPFAELGGEVAPYTDIVVPHDAQIARERDPNGDGAVAYFPDGAYQYRKLFNVPAELAGSRIVLEFEGVYRDAMVYINGAFAGQRPYGYSGFTIDADQFLLPGEENLLEVEARSGKDSRWYTGAGIYRDVWLLTGSDVHIPTNGLRVSTPDIDAEGAIVEVEIVVENTRNRPVTVDLEALLANPAGAEIANGTARVTIAAHTTSVSRQRLYVADPALWSAESPALYTADVNVRFEDDPIDHSATKFGIRRLQVDPVHGLRINGETVKLRGACIHHDNGILGAATFAAAEERRVRLLKEAGFNAIRSAHNPLSASMIEACDRLGMYVMDETFDMWTSGKMPNDYSLHFAEWWERDVEAMIAKDFNHPSVIMYSIGNEIPETGSPEGGLTGRALAEKVRELDPTRFVTNAVNGMLAVMDDIKKLAAERGAGADEGAGINTLMSGPGEFMNMIGASPMVTEKTAESFGVLDIAGMNYLDARYEIDKELFPNRVIVGTETFPTHIDVNWQLVRENSHIIGDFTWTGFDYLGEVGIGRPQYLLEGEAPTHGGPFPWIAAWCGDIDLIGNRRPASYYREILFGLRTAPYIAIQRPRPDGTSFYAGPWTWSDSIGSWTWSGNEGRTLTAEVYSDADEVELSLNSTSLGVAAAGPRNRFRAEFQVPYEAGELIATAIRGGERAEVYSLRTATGVPVLKIEVDPGVPDDRLVFIDISLADSEGRVFTDRDKALTVQVSGDGELLAFGGADPAPSSNYAGAAHATFDGRALAVVRRTGSGPVDFLVSADGVAPVETTVAGLHYVEAL</sequence>
<dbReference type="InterPro" id="IPR013783">
    <property type="entry name" value="Ig-like_fold"/>
</dbReference>
<dbReference type="SUPFAM" id="SSF51445">
    <property type="entry name" value="(Trans)glycosidases"/>
    <property type="match status" value="1"/>
</dbReference>
<feature type="domain" description="DUF4982" evidence="7">
    <location>
        <begin position="633"/>
        <end position="689"/>
    </location>
</feature>
<evidence type="ECO:0000259" key="4">
    <source>
        <dbReference type="Pfam" id="PF00703"/>
    </source>
</evidence>
<evidence type="ECO:0000256" key="2">
    <source>
        <dbReference type="ARBA" id="ARBA00022801"/>
    </source>
</evidence>
<dbReference type="RefSeq" id="WP_271176874.1">
    <property type="nucleotide sequence ID" value="NZ_BAAAJO010000005.1"/>
</dbReference>
<dbReference type="Gene3D" id="2.60.40.10">
    <property type="entry name" value="Immunoglobulins"/>
    <property type="match status" value="3"/>
</dbReference>
<keyword evidence="2" id="KW-0378">Hydrolase</keyword>
<name>A0A9W6LZT0_9MICO</name>
<dbReference type="InterPro" id="IPR006103">
    <property type="entry name" value="Glyco_hydro_2_cat"/>
</dbReference>
<keyword evidence="3" id="KW-0326">Glycosidase</keyword>
<dbReference type="Pfam" id="PF02837">
    <property type="entry name" value="Glyco_hydro_2_N"/>
    <property type="match status" value="1"/>
</dbReference>
<dbReference type="InterPro" id="IPR006102">
    <property type="entry name" value="Ig-like_GH2"/>
</dbReference>
<dbReference type="InterPro" id="IPR040605">
    <property type="entry name" value="Glyco_hydro2_dom5"/>
</dbReference>
<dbReference type="InterPro" id="IPR017853">
    <property type="entry name" value="GH"/>
</dbReference>
<feature type="domain" description="Glycosyl hydrolases family 2 sugar binding" evidence="6">
    <location>
        <begin position="59"/>
        <end position="149"/>
    </location>
</feature>
<evidence type="ECO:0000256" key="3">
    <source>
        <dbReference type="ARBA" id="ARBA00023295"/>
    </source>
</evidence>
<accession>A0A9W6LZT0</accession>
<proteinExistence type="inferred from homology"/>
<dbReference type="Pfam" id="PF02836">
    <property type="entry name" value="Glyco_hydro_2_C"/>
    <property type="match status" value="1"/>
</dbReference>
<dbReference type="AlphaFoldDB" id="A0A9W6LZT0"/>
<dbReference type="InterPro" id="IPR006101">
    <property type="entry name" value="Glyco_hydro_2"/>
</dbReference>
<dbReference type="InterPro" id="IPR032311">
    <property type="entry name" value="DUF4982"/>
</dbReference>
<comment type="caution">
    <text evidence="9">The sequence shown here is derived from an EMBL/GenBank/DDBJ whole genome shotgun (WGS) entry which is preliminary data.</text>
</comment>
<dbReference type="InterPro" id="IPR051913">
    <property type="entry name" value="GH2_Domain-Containing"/>
</dbReference>